<accession>W9RJW2</accession>
<dbReference type="Proteomes" id="UP000030645">
    <property type="component" value="Unassembled WGS sequence"/>
</dbReference>
<name>W9RJW2_9ROSA</name>
<reference evidence="3" key="1">
    <citation type="submission" date="2013-01" db="EMBL/GenBank/DDBJ databases">
        <title>Draft Genome Sequence of a Mulberry Tree, Morus notabilis C.K. Schneid.</title>
        <authorList>
            <person name="He N."/>
            <person name="Zhao S."/>
        </authorList>
    </citation>
    <scope>NUCLEOTIDE SEQUENCE</scope>
</reference>
<organism evidence="2 3">
    <name type="scientific">Morus notabilis</name>
    <dbReference type="NCBI Taxonomy" id="981085"/>
    <lineage>
        <taxon>Eukaryota</taxon>
        <taxon>Viridiplantae</taxon>
        <taxon>Streptophyta</taxon>
        <taxon>Embryophyta</taxon>
        <taxon>Tracheophyta</taxon>
        <taxon>Spermatophyta</taxon>
        <taxon>Magnoliopsida</taxon>
        <taxon>eudicotyledons</taxon>
        <taxon>Gunneridae</taxon>
        <taxon>Pentapetalae</taxon>
        <taxon>rosids</taxon>
        <taxon>fabids</taxon>
        <taxon>Rosales</taxon>
        <taxon>Moraceae</taxon>
        <taxon>Moreae</taxon>
        <taxon>Morus</taxon>
    </lineage>
</organism>
<dbReference type="AlphaFoldDB" id="W9RJW2"/>
<sequence>MQTKPNPPLLGPTPCPNSGSGHPNSQKKYNDRQSKIVSEQQNWIVGENTGFTLPAGKLTHRLTQL</sequence>
<dbReference type="EMBL" id="KE344740">
    <property type="protein sequence ID" value="EXB77053.1"/>
    <property type="molecule type" value="Genomic_DNA"/>
</dbReference>
<protein>
    <submittedName>
        <fullName evidence="2">Uncharacterized protein</fullName>
    </submittedName>
</protein>
<feature type="compositionally biased region" description="Pro residues" evidence="1">
    <location>
        <begin position="1"/>
        <end position="15"/>
    </location>
</feature>
<gene>
    <name evidence="2" type="ORF">L484_014180</name>
</gene>
<keyword evidence="3" id="KW-1185">Reference proteome</keyword>
<feature type="region of interest" description="Disordered" evidence="1">
    <location>
        <begin position="1"/>
        <end position="35"/>
    </location>
</feature>
<evidence type="ECO:0000313" key="3">
    <source>
        <dbReference type="Proteomes" id="UP000030645"/>
    </source>
</evidence>
<evidence type="ECO:0000256" key="1">
    <source>
        <dbReference type="SAM" id="MobiDB-lite"/>
    </source>
</evidence>
<feature type="compositionally biased region" description="Polar residues" evidence="1">
    <location>
        <begin position="18"/>
        <end position="27"/>
    </location>
</feature>
<proteinExistence type="predicted"/>
<evidence type="ECO:0000313" key="2">
    <source>
        <dbReference type="EMBL" id="EXB77053.1"/>
    </source>
</evidence>